<evidence type="ECO:0000313" key="2">
    <source>
        <dbReference type="Proteomes" id="UP000003824"/>
    </source>
</evidence>
<dbReference type="Proteomes" id="UP000003824">
    <property type="component" value="Unassembled WGS sequence"/>
</dbReference>
<sequence>MPSWSQVPHPFVTQLIGIGTRRRATTAVRDSRAHVQVGDLLDGPALAHLEDQTFATFLRRRLRGDNSLFWWKGARGVGGFR</sequence>
<protein>
    <submittedName>
        <fullName evidence="1">Predicted protein</fullName>
    </submittedName>
</protein>
<gene>
    <name evidence="1" type="ORF">SSFG_00229</name>
</gene>
<organism evidence="1 2">
    <name type="scientific">Streptomyces viridosporus (strain ATCC 14672 / DSM 40746 / JCM 4963 / KCTC 9882 / NRRL B-12104 / FH 1290)</name>
    <name type="common">Streptomyces ghanaensis</name>
    <dbReference type="NCBI Taxonomy" id="566461"/>
    <lineage>
        <taxon>Bacteria</taxon>
        <taxon>Bacillati</taxon>
        <taxon>Actinomycetota</taxon>
        <taxon>Actinomycetes</taxon>
        <taxon>Kitasatosporales</taxon>
        <taxon>Streptomycetaceae</taxon>
        <taxon>Streptomyces</taxon>
    </lineage>
</organism>
<accession>D5ZVI0</accession>
<dbReference type="EMBL" id="DS999641">
    <property type="protein sequence ID" value="EFE64975.2"/>
    <property type="molecule type" value="Genomic_DNA"/>
</dbReference>
<proteinExistence type="predicted"/>
<dbReference type="eggNOG" id="ENOG5031WE2">
    <property type="taxonomic scope" value="Bacteria"/>
</dbReference>
<evidence type="ECO:0000313" key="1">
    <source>
        <dbReference type="EMBL" id="EFE64975.2"/>
    </source>
</evidence>
<dbReference type="AlphaFoldDB" id="D5ZVI0"/>
<name>D5ZVI0_STRV1</name>
<reference evidence="2" key="1">
    <citation type="submission" date="2008-12" db="EMBL/GenBank/DDBJ databases">
        <title>Annotation of Streptomyces ghanaensis ATCC 14672.</title>
        <authorList>
            <consortium name="The Broad Institute Genome Sequencing Platform"/>
            <consortium name="Broad Institute Microbial Sequencing Center"/>
            <person name="Fischbach M."/>
            <person name="Ward D."/>
            <person name="Young S."/>
            <person name="Kodira C.D."/>
            <person name="Zeng Q."/>
            <person name="Koehrsen M."/>
            <person name="Godfrey P."/>
            <person name="Alvarado L."/>
            <person name="Berlin A.M."/>
            <person name="Borenstein D."/>
            <person name="Chen Z."/>
            <person name="Engels R."/>
            <person name="Freedman E."/>
            <person name="Gellesch M."/>
            <person name="Goldberg J."/>
            <person name="Griggs A."/>
            <person name="Gujja S."/>
            <person name="Heiman D.I."/>
            <person name="Hepburn T.A."/>
            <person name="Howarth C."/>
            <person name="Jen D."/>
            <person name="Larson L."/>
            <person name="Lewis B."/>
            <person name="Mehta T."/>
            <person name="Park D."/>
            <person name="Pearson M."/>
            <person name="Roberts A."/>
            <person name="Saif S."/>
            <person name="Shea T.D."/>
            <person name="Shenoy N."/>
            <person name="Sisk P."/>
            <person name="Stolte C."/>
            <person name="Sykes S.N."/>
            <person name="Walk T."/>
            <person name="White J."/>
            <person name="Yandava C."/>
            <person name="Straight P."/>
            <person name="Clardy J."/>
            <person name="Hung D."/>
            <person name="Kolter R."/>
            <person name="Mekalanos J."/>
            <person name="Walker S."/>
            <person name="Walsh C.T."/>
            <person name="Wieland B.L.C."/>
            <person name="Ilzarbe M."/>
            <person name="Galagan J."/>
            <person name="Nusbaum C."/>
            <person name="Birren B."/>
        </authorList>
    </citation>
    <scope>NUCLEOTIDE SEQUENCE [LARGE SCALE GENOMIC DNA]</scope>
    <source>
        <strain evidence="2">ATCC 14672 / DSM 40746 / JCM 4963 / KCTC 9882 / NRRL B-12104 / FH 1290</strain>
    </source>
</reference>